<dbReference type="EMBL" id="VSSQ01001339">
    <property type="protein sequence ID" value="MPM07469.1"/>
    <property type="molecule type" value="Genomic_DNA"/>
</dbReference>
<keyword evidence="1" id="KW-0472">Membrane</keyword>
<keyword evidence="1" id="KW-1133">Transmembrane helix</keyword>
<evidence type="ECO:0000256" key="1">
    <source>
        <dbReference type="SAM" id="Phobius"/>
    </source>
</evidence>
<accession>A0A644WUN5</accession>
<protein>
    <recommendedName>
        <fullName evidence="3">Type 4 fimbrial biogenesis protein PilX N-terminal domain-containing protein</fullName>
    </recommendedName>
</protein>
<evidence type="ECO:0000313" key="2">
    <source>
        <dbReference type="EMBL" id="MPM07469.1"/>
    </source>
</evidence>
<proteinExistence type="predicted"/>
<name>A0A644WUN5_9ZZZZ</name>
<keyword evidence="1" id="KW-0812">Transmembrane</keyword>
<feature type="transmembrane region" description="Helical" evidence="1">
    <location>
        <begin position="12"/>
        <end position="34"/>
    </location>
</feature>
<dbReference type="AlphaFoldDB" id="A0A644WUN5"/>
<sequence>MMKIPGRKAGMALPLTLIVLLVAGALVALSFYFIENMMTTTQMKTDDELRLNAALAGVERGKQWLLSRVDAGELPALTTTSGDIAAVTAPGFPELLVRNPINFSLDGITVEVRIFDLAYEYTSALEFVPGIPPRIFQTQEGGSIKSSQSYASSNAAEGDTGAADPDSALLGSYLIRSEATLNDLTKRVEQGILMAR</sequence>
<gene>
    <name evidence="2" type="ORF">SDC9_53775</name>
</gene>
<reference evidence="2" key="1">
    <citation type="submission" date="2019-08" db="EMBL/GenBank/DDBJ databases">
        <authorList>
            <person name="Kucharzyk K."/>
            <person name="Murdoch R.W."/>
            <person name="Higgins S."/>
            <person name="Loffler F."/>
        </authorList>
    </citation>
    <scope>NUCLEOTIDE SEQUENCE</scope>
</reference>
<evidence type="ECO:0008006" key="3">
    <source>
        <dbReference type="Google" id="ProtNLM"/>
    </source>
</evidence>
<organism evidence="2">
    <name type="scientific">bioreactor metagenome</name>
    <dbReference type="NCBI Taxonomy" id="1076179"/>
    <lineage>
        <taxon>unclassified sequences</taxon>
        <taxon>metagenomes</taxon>
        <taxon>ecological metagenomes</taxon>
    </lineage>
</organism>
<comment type="caution">
    <text evidence="2">The sequence shown here is derived from an EMBL/GenBank/DDBJ whole genome shotgun (WGS) entry which is preliminary data.</text>
</comment>